<dbReference type="AlphaFoldDB" id="A0A455SL74"/>
<sequence>MNADSVGVAKIIQATNKARATIFPQQTSRNLEVKAATTQPVEQEIIQRLKNDRQVSFILLADQQLMLDQADPAWMALPLPLKTNMFDEKLRVRVVRLRCILEGVPPSSSLFKGLKACAQLAALLLSDLLLDGACLLQTFRLLLQTHFDFFKQARAPGLVTTEAAVNSTDPHPCRGDVLLQ</sequence>
<accession>A0A455SL74</accession>
<protein>
    <submittedName>
        <fullName evidence="1">Uncharacterized protein</fullName>
    </submittedName>
</protein>
<organism evidence="1">
    <name type="scientific">Thermosporothrix sp. COM3</name>
    <dbReference type="NCBI Taxonomy" id="2490863"/>
    <lineage>
        <taxon>Bacteria</taxon>
        <taxon>Bacillati</taxon>
        <taxon>Chloroflexota</taxon>
        <taxon>Ktedonobacteria</taxon>
        <taxon>Ktedonobacterales</taxon>
        <taxon>Thermosporotrichaceae</taxon>
        <taxon>Thermosporothrix</taxon>
    </lineage>
</organism>
<gene>
    <name evidence="1" type="ORF">KTC_28690</name>
</gene>
<name>A0A455SL74_9CHLR</name>
<reference evidence="1" key="1">
    <citation type="submission" date="2018-12" db="EMBL/GenBank/DDBJ databases">
        <title>Novel natural products biosynthetic potential of the class Ktedonobacteria.</title>
        <authorList>
            <person name="Zheng Y."/>
            <person name="Saitou A."/>
            <person name="Wang C.M."/>
            <person name="Toyoda A."/>
            <person name="Minakuchi Y."/>
            <person name="Sekiguchi Y."/>
            <person name="Ueda K."/>
            <person name="Takano H."/>
            <person name="Sakai Y."/>
            <person name="Yokota A."/>
            <person name="Yabe S."/>
        </authorList>
    </citation>
    <scope>NUCLEOTIDE SEQUENCE</scope>
    <source>
        <strain evidence="1">COM3</strain>
    </source>
</reference>
<evidence type="ECO:0000313" key="1">
    <source>
        <dbReference type="EMBL" id="BBH88118.1"/>
    </source>
</evidence>
<dbReference type="EMBL" id="AP019376">
    <property type="protein sequence ID" value="BBH88118.1"/>
    <property type="molecule type" value="Genomic_DNA"/>
</dbReference>
<proteinExistence type="predicted"/>